<dbReference type="PANTHER" id="PTHR42736:SF1">
    <property type="entry name" value="PROTEIN-GLUTAMINE GAMMA-GLUTAMYLTRANSFERASE"/>
    <property type="match status" value="1"/>
</dbReference>
<feature type="transmembrane region" description="Helical" evidence="1">
    <location>
        <begin position="132"/>
        <end position="153"/>
    </location>
</feature>
<protein>
    <recommendedName>
        <fullName evidence="2">Transglutaminase-like domain-containing protein</fullName>
    </recommendedName>
</protein>
<feature type="domain" description="Transglutaminase-like" evidence="2">
    <location>
        <begin position="394"/>
        <end position="464"/>
    </location>
</feature>
<feature type="transmembrane region" description="Helical" evidence="1">
    <location>
        <begin position="107"/>
        <end position="126"/>
    </location>
</feature>
<dbReference type="SMART" id="SM00460">
    <property type="entry name" value="TGc"/>
    <property type="match status" value="1"/>
</dbReference>
<dbReference type="Pfam" id="PF01841">
    <property type="entry name" value="Transglut_core"/>
    <property type="match status" value="1"/>
</dbReference>
<dbReference type="STRING" id="1914305.BLW93_07670"/>
<feature type="transmembrane region" description="Helical" evidence="1">
    <location>
        <begin position="544"/>
        <end position="562"/>
    </location>
</feature>
<dbReference type="EMBL" id="MOEN01000035">
    <property type="protein sequence ID" value="OMH39977.1"/>
    <property type="molecule type" value="Genomic_DNA"/>
</dbReference>
<feature type="transmembrane region" description="Helical" evidence="1">
    <location>
        <begin position="83"/>
        <end position="100"/>
    </location>
</feature>
<dbReference type="InterPro" id="IPR002931">
    <property type="entry name" value="Transglutaminase-like"/>
</dbReference>
<evidence type="ECO:0000313" key="3">
    <source>
        <dbReference type="EMBL" id="OMH39977.1"/>
    </source>
</evidence>
<gene>
    <name evidence="3" type="ORF">BLW93_07670</name>
</gene>
<dbReference type="Gene3D" id="3.10.620.30">
    <property type="match status" value="1"/>
</dbReference>
<dbReference type="AlphaFoldDB" id="A0A1R1MJJ1"/>
<evidence type="ECO:0000313" key="4">
    <source>
        <dbReference type="Proteomes" id="UP000187408"/>
    </source>
</evidence>
<dbReference type="SUPFAM" id="SSF54001">
    <property type="entry name" value="Cysteine proteinases"/>
    <property type="match status" value="1"/>
</dbReference>
<keyword evidence="1" id="KW-0472">Membrane</keyword>
<dbReference type="PANTHER" id="PTHR42736">
    <property type="entry name" value="PROTEIN-GLUTAMINE GAMMA-GLUTAMYLTRANSFERASE"/>
    <property type="match status" value="1"/>
</dbReference>
<dbReference type="RefSeq" id="WP_076713507.1">
    <property type="nucleotide sequence ID" value="NZ_MOEN01000035.1"/>
</dbReference>
<keyword evidence="4" id="KW-1185">Reference proteome</keyword>
<dbReference type="Proteomes" id="UP000187408">
    <property type="component" value="Unassembled WGS sequence"/>
</dbReference>
<sequence length="643" mass="74903">MRKFKVKRIVFILSFLAALTGAAVIFPFVPFPVSVFFLLSSGFAVWREFKRLRGDVIERRILNVFALTGTVLLLSKVNLENLVIPIASVLMFLLSIKFMEDKRQRDFYQILALSLFQFAAGSVFLFSIRFFFLFVLEAFLIISATVLLSFQALEDEICLSAKELGYVFGFSIIFFSVSLPLTLFFFFVLPRTEKPLVDVGMKSRVGVTGFTNTVAPGQVASIQQIDAVFMRVKTERLPFNPYFRAITYEKFVNGRWFHVPLNSDREMLKGRTIMETVILEPYGYRNLPMVDVPLSIGLKNVQKDGSCFFLNKPVTKRIKYSGVSVLIDVIKEKLSKREQNFYLQLPEMPEIRKFVDNVFGNFSKADMPEALQVFFRRNFNYTLENLPSSVEDFLLKDHRGSCEYFASAAAVIFRLKGIPARLVGGFYGGEYNPYGGYYIVRDKNAHVWVEYYKNGGWHRFEPTFGQIGRKKETEGRRLTVIESGRIKLPERIRLILDALNYYWINFIINYDFSMQIQVAMKIRTKFPEIFSLTMPNSVYINKNILIYIFSLGLMLLIFVLFIKTRKTVLDEFYDLMSQMGYERLKNEPLEVFVKRIDDEDLRKKAEEFVKIYEEKFYKDEPVCCVTLERLRNILKDLKENHLH</sequence>
<dbReference type="Pfam" id="PF11992">
    <property type="entry name" value="TgpA_N"/>
    <property type="match status" value="1"/>
</dbReference>
<feature type="transmembrane region" description="Helical" evidence="1">
    <location>
        <begin position="165"/>
        <end position="189"/>
    </location>
</feature>
<evidence type="ECO:0000256" key="1">
    <source>
        <dbReference type="SAM" id="Phobius"/>
    </source>
</evidence>
<evidence type="ECO:0000259" key="2">
    <source>
        <dbReference type="SMART" id="SM00460"/>
    </source>
</evidence>
<keyword evidence="1" id="KW-1133">Transmembrane helix</keyword>
<reference evidence="3 4" key="1">
    <citation type="submission" date="2016-10" db="EMBL/GenBank/DDBJ databases">
        <title>Genome sequence of a sulfur-reducing bacterium Desulfurobacterium indicum K6013.</title>
        <authorList>
            <person name="Cao J."/>
            <person name="Shao Z."/>
            <person name="Alain K."/>
            <person name="Jebbar M."/>
        </authorList>
    </citation>
    <scope>NUCLEOTIDE SEQUENCE [LARGE SCALE GENOMIC DNA]</scope>
    <source>
        <strain evidence="3 4">K6013</strain>
    </source>
</reference>
<proteinExistence type="predicted"/>
<keyword evidence="1" id="KW-0812">Transmembrane</keyword>
<name>A0A1R1MJJ1_9BACT</name>
<dbReference type="OrthoDB" id="9804872at2"/>
<comment type="caution">
    <text evidence="3">The sequence shown here is derived from an EMBL/GenBank/DDBJ whole genome shotgun (WGS) entry which is preliminary data.</text>
</comment>
<dbReference type="InterPro" id="IPR052901">
    <property type="entry name" value="Bact_TGase-like"/>
</dbReference>
<organism evidence="3 4">
    <name type="scientific">Desulfurobacterium indicum</name>
    <dbReference type="NCBI Taxonomy" id="1914305"/>
    <lineage>
        <taxon>Bacteria</taxon>
        <taxon>Pseudomonadati</taxon>
        <taxon>Aquificota</taxon>
        <taxon>Aquificia</taxon>
        <taxon>Desulfurobacteriales</taxon>
        <taxon>Desulfurobacteriaceae</taxon>
        <taxon>Desulfurobacterium</taxon>
    </lineage>
</organism>
<dbReference type="InterPro" id="IPR021878">
    <property type="entry name" value="TgpA_N"/>
</dbReference>
<accession>A0A1R1MJJ1</accession>
<dbReference type="InterPro" id="IPR038765">
    <property type="entry name" value="Papain-like_cys_pep_sf"/>
</dbReference>